<accession>A0A2U3E5N5</accession>
<dbReference type="AlphaFoldDB" id="A0A2U3E5N5"/>
<feature type="compositionally biased region" description="Low complexity" evidence="1">
    <location>
        <begin position="32"/>
        <end position="41"/>
    </location>
</feature>
<comment type="caution">
    <text evidence="2">The sequence shown here is derived from an EMBL/GenBank/DDBJ whole genome shotgun (WGS) entry which is preliminary data.</text>
</comment>
<gene>
    <name evidence="2" type="ORF">PCL_00711</name>
</gene>
<evidence type="ECO:0000256" key="1">
    <source>
        <dbReference type="SAM" id="MobiDB-lite"/>
    </source>
</evidence>
<dbReference type="EMBL" id="LCWV01000011">
    <property type="protein sequence ID" value="PWI69799.1"/>
    <property type="molecule type" value="Genomic_DNA"/>
</dbReference>
<feature type="region of interest" description="Disordered" evidence="1">
    <location>
        <begin position="32"/>
        <end position="85"/>
    </location>
</feature>
<sequence>MRYERDDGQQWQWPAAAMAERVRPLDPAIVAPTAIPTTTPASRADTGLRESHSATSHVPRASLSSQTDKTDPNGRPTLGFGDRGCIEKKRAGGRRLDGGPPTPPFRPLAAGGTARHGADLDTDWRATLTPPRSCCGCRLVKPGVMVVRFASVGSAAVHTTTTTTTDMKHAGQGGVLFHQCGHTQLGRSTAPVHVTRHAFPRHKSPNDMSKYCTYVRRPHATERARALHPSDRAGVLAGQHHEFSDGWGACP</sequence>
<proteinExistence type="predicted"/>
<evidence type="ECO:0000313" key="3">
    <source>
        <dbReference type="Proteomes" id="UP000245956"/>
    </source>
</evidence>
<protein>
    <submittedName>
        <fullName evidence="2">Uncharacterized protein</fullName>
    </submittedName>
</protein>
<name>A0A2U3E5N5_PURLI</name>
<evidence type="ECO:0000313" key="2">
    <source>
        <dbReference type="EMBL" id="PWI69799.1"/>
    </source>
</evidence>
<organism evidence="2 3">
    <name type="scientific">Purpureocillium lilacinum</name>
    <name type="common">Paecilomyces lilacinus</name>
    <dbReference type="NCBI Taxonomy" id="33203"/>
    <lineage>
        <taxon>Eukaryota</taxon>
        <taxon>Fungi</taxon>
        <taxon>Dikarya</taxon>
        <taxon>Ascomycota</taxon>
        <taxon>Pezizomycotina</taxon>
        <taxon>Sordariomycetes</taxon>
        <taxon>Hypocreomycetidae</taxon>
        <taxon>Hypocreales</taxon>
        <taxon>Ophiocordycipitaceae</taxon>
        <taxon>Purpureocillium</taxon>
    </lineage>
</organism>
<reference evidence="2 3" key="1">
    <citation type="journal article" date="2016" name="Front. Microbiol.">
        <title>Genome and transcriptome sequences reveal the specific parasitism of the nematophagous Purpureocillium lilacinum 36-1.</title>
        <authorList>
            <person name="Xie J."/>
            <person name="Li S."/>
            <person name="Mo C."/>
            <person name="Xiao X."/>
            <person name="Peng D."/>
            <person name="Wang G."/>
            <person name="Xiao Y."/>
        </authorList>
    </citation>
    <scope>NUCLEOTIDE SEQUENCE [LARGE SCALE GENOMIC DNA]</scope>
    <source>
        <strain evidence="2 3">36-1</strain>
    </source>
</reference>
<dbReference type="Proteomes" id="UP000245956">
    <property type="component" value="Unassembled WGS sequence"/>
</dbReference>